<dbReference type="AlphaFoldDB" id="A0A9W6MGU7"/>
<organism evidence="2 3">
    <name type="scientific">Streptosporangium carneum</name>
    <dbReference type="NCBI Taxonomy" id="47481"/>
    <lineage>
        <taxon>Bacteria</taxon>
        <taxon>Bacillati</taxon>
        <taxon>Actinomycetota</taxon>
        <taxon>Actinomycetes</taxon>
        <taxon>Streptosporangiales</taxon>
        <taxon>Streptosporangiaceae</taxon>
        <taxon>Streptosporangium</taxon>
    </lineage>
</organism>
<protein>
    <submittedName>
        <fullName evidence="2">Uncharacterized protein</fullName>
    </submittedName>
</protein>
<dbReference type="RefSeq" id="WP_271221777.1">
    <property type="nucleotide sequence ID" value="NZ_BAAAVD010000011.1"/>
</dbReference>
<feature type="region of interest" description="Disordered" evidence="1">
    <location>
        <begin position="548"/>
        <end position="598"/>
    </location>
</feature>
<evidence type="ECO:0000256" key="1">
    <source>
        <dbReference type="SAM" id="MobiDB-lite"/>
    </source>
</evidence>
<gene>
    <name evidence="2" type="ORF">GCM10017600_69060</name>
</gene>
<dbReference type="Proteomes" id="UP001143474">
    <property type="component" value="Unassembled WGS sequence"/>
</dbReference>
<sequence length="679" mass="74417">MTAEVLSEYPDPPTPDTVDRLVEAALATDGINVPREALTAAFVYVAEPVEHLITSERGREQIHPSRLRPIRAGGEDALELSLRLLGCAGSTWERNERNDTYWASPADPASATAKWMLPPIEVWHGPDGKPTAALSVTMTSAERVVEVVKRSAELLAEGDGRRGYDLTADLLLSGQEDSCMMVAQVYRTPEGDFWAWPTVKGNNRTKSRHQILNTNQTALLTAPDVTAALQLWVDERNAELKHADSDEYSARLALQVAVVETRLVVGCTKPELLYQTVQTGNRRDHIHANLEFTASNQDRAIGRRVLEEYRVAGILDDTVFGVLAGDLPITRLRECPPDAGVCEQRDLRCMLLLAQFFPVAGDSRRRPLIRKAMAEPYGELLNSQHTTERLRAYSALCSVSWPEAWNPRVDDNTVPVVNARRGVTLSGKSAVQLLTVADKDADAFDELLRYRAPQWLAAFKLADADRGSMGAQANRGADDQSGASVRARRGIPDVLAAMNARRAQAVGLMREMATAMEEGRAPRRVDPLGHADAAGMVADQAWFDDAFPKGKGLRLPKPPYTEPSKPPHTAPSSAPTAGRQVQQPLFRGAPPPSDRELADRRKAGVRNLLDQIESLTRDLVTRVDDARSHAAAAGMIPAWEANESERLNVQAGNIIESLKHAVEGTRPPEEGLAIRPLPR</sequence>
<evidence type="ECO:0000313" key="3">
    <source>
        <dbReference type="Proteomes" id="UP001143474"/>
    </source>
</evidence>
<comment type="caution">
    <text evidence="2">The sequence shown here is derived from an EMBL/GenBank/DDBJ whole genome shotgun (WGS) entry which is preliminary data.</text>
</comment>
<reference evidence="2" key="2">
    <citation type="submission" date="2023-01" db="EMBL/GenBank/DDBJ databases">
        <authorList>
            <person name="Sun Q."/>
            <person name="Evtushenko L."/>
        </authorList>
    </citation>
    <scope>NUCLEOTIDE SEQUENCE</scope>
    <source>
        <strain evidence="2">VKM Ac-2007</strain>
    </source>
</reference>
<dbReference type="EMBL" id="BSEV01000023">
    <property type="protein sequence ID" value="GLK13495.1"/>
    <property type="molecule type" value="Genomic_DNA"/>
</dbReference>
<name>A0A9W6MGU7_9ACTN</name>
<keyword evidence="3" id="KW-1185">Reference proteome</keyword>
<proteinExistence type="predicted"/>
<feature type="compositionally biased region" description="Pro residues" evidence="1">
    <location>
        <begin position="556"/>
        <end position="569"/>
    </location>
</feature>
<reference evidence="2" key="1">
    <citation type="journal article" date="2014" name="Int. J. Syst. Evol. Microbiol.">
        <title>Complete genome sequence of Corynebacterium casei LMG S-19264T (=DSM 44701T), isolated from a smear-ripened cheese.</title>
        <authorList>
            <consortium name="US DOE Joint Genome Institute (JGI-PGF)"/>
            <person name="Walter F."/>
            <person name="Albersmeier A."/>
            <person name="Kalinowski J."/>
            <person name="Ruckert C."/>
        </authorList>
    </citation>
    <scope>NUCLEOTIDE SEQUENCE</scope>
    <source>
        <strain evidence="2">VKM Ac-2007</strain>
    </source>
</reference>
<accession>A0A9W6MGU7</accession>
<evidence type="ECO:0000313" key="2">
    <source>
        <dbReference type="EMBL" id="GLK13495.1"/>
    </source>
</evidence>